<dbReference type="Pfam" id="PF21694">
    <property type="entry name" value="DNA_pol3_delta_C"/>
    <property type="match status" value="1"/>
</dbReference>
<comment type="similarity">
    <text evidence="6">Belongs to the DNA polymerase HolA subunit family.</text>
</comment>
<dbReference type="PANTHER" id="PTHR34388:SF1">
    <property type="entry name" value="DNA POLYMERASE III SUBUNIT DELTA"/>
    <property type="match status" value="1"/>
</dbReference>
<evidence type="ECO:0000256" key="3">
    <source>
        <dbReference type="ARBA" id="ARBA00022695"/>
    </source>
</evidence>
<comment type="caution">
    <text evidence="9">The sequence shown here is derived from an EMBL/GenBank/DDBJ whole genome shotgun (WGS) entry which is preliminary data.</text>
</comment>
<dbReference type="PANTHER" id="PTHR34388">
    <property type="entry name" value="DNA POLYMERASE III SUBUNIT DELTA"/>
    <property type="match status" value="1"/>
</dbReference>
<keyword evidence="4" id="KW-0235">DNA replication</keyword>
<dbReference type="GO" id="GO:0003887">
    <property type="term" value="F:DNA-directed DNA polymerase activity"/>
    <property type="evidence" value="ECO:0007669"/>
    <property type="project" value="UniProtKB-KW"/>
</dbReference>
<evidence type="ECO:0000256" key="7">
    <source>
        <dbReference type="ARBA" id="ARBA00049244"/>
    </source>
</evidence>
<dbReference type="EC" id="2.7.7.7" evidence="1"/>
<dbReference type="SUPFAM" id="SSF48019">
    <property type="entry name" value="post-AAA+ oligomerization domain-like"/>
    <property type="match status" value="1"/>
</dbReference>
<protein>
    <recommendedName>
        <fullName evidence="1">DNA-directed DNA polymerase</fullName>
        <ecNumber evidence="1">2.7.7.7</ecNumber>
    </recommendedName>
</protein>
<dbReference type="RefSeq" id="WP_121657490.1">
    <property type="nucleotide sequence ID" value="NZ_JBQDRZ010000003.1"/>
</dbReference>
<dbReference type="AlphaFoldDB" id="A0A3L6ZQN6"/>
<gene>
    <name evidence="9" type="primary">holA</name>
    <name evidence="9" type="ORF">D9V30_04230</name>
</gene>
<accession>A0A3L6ZQN6</accession>
<dbReference type="SUPFAM" id="SSF52540">
    <property type="entry name" value="P-loop containing nucleoside triphosphate hydrolases"/>
    <property type="match status" value="1"/>
</dbReference>
<evidence type="ECO:0000256" key="4">
    <source>
        <dbReference type="ARBA" id="ARBA00022705"/>
    </source>
</evidence>
<sequence length="353" mass="36774">MAAAGRGAPRKTAGGRTLAWDQIRPAPVILVSGTQTFLADRAIGVLRDYLRAEDPSVEIHEVYADSVGPGELQTLASPSLFGEPRLVIVRGVEKMSDSFLADALAYLASPADGATVLLRHGGGVRGKKLLDAVRSAGDRGIEVACAELKKEQERHDFAAAEFARASRRIRPRALQSLVTAFSGDLAELAAACQQLIADTSGDITEAVVDQYYGGRAETTAFAVADAAVQGDYASALGGLRNALSSGVDPVPLVAAIAMKVRGLAKVSGSRGSSAELAKRLGMAPWQVERAQRDLRGWTDAGLGVAIQALADADAAVKGESRDPVFAVERLIGIIAAKGGVRGGRRAAGERPGR</sequence>
<keyword evidence="5" id="KW-0239">DNA-directed DNA polymerase</keyword>
<evidence type="ECO:0000256" key="1">
    <source>
        <dbReference type="ARBA" id="ARBA00012417"/>
    </source>
</evidence>
<feature type="domain" description="DNA polymerase III delta subunit-like C-terminal" evidence="8">
    <location>
        <begin position="218"/>
        <end position="331"/>
    </location>
</feature>
<comment type="catalytic activity">
    <reaction evidence="7">
        <text>DNA(n) + a 2'-deoxyribonucleoside 5'-triphosphate = DNA(n+1) + diphosphate</text>
        <dbReference type="Rhea" id="RHEA:22508"/>
        <dbReference type="Rhea" id="RHEA-COMP:17339"/>
        <dbReference type="Rhea" id="RHEA-COMP:17340"/>
        <dbReference type="ChEBI" id="CHEBI:33019"/>
        <dbReference type="ChEBI" id="CHEBI:61560"/>
        <dbReference type="ChEBI" id="CHEBI:173112"/>
        <dbReference type="EC" id="2.7.7.7"/>
    </reaction>
</comment>
<dbReference type="GO" id="GO:0003677">
    <property type="term" value="F:DNA binding"/>
    <property type="evidence" value="ECO:0007669"/>
    <property type="project" value="InterPro"/>
</dbReference>
<dbReference type="EMBL" id="RCUW01000003">
    <property type="protein sequence ID" value="RLP69901.1"/>
    <property type="molecule type" value="Genomic_DNA"/>
</dbReference>
<dbReference type="GO" id="GO:0006261">
    <property type="term" value="P:DNA-templated DNA replication"/>
    <property type="evidence" value="ECO:0007669"/>
    <property type="project" value="TreeGrafter"/>
</dbReference>
<dbReference type="InterPro" id="IPR005790">
    <property type="entry name" value="DNA_polIII_delta"/>
</dbReference>
<dbReference type="Gene3D" id="3.40.50.300">
    <property type="entry name" value="P-loop containing nucleotide triphosphate hydrolases"/>
    <property type="match status" value="1"/>
</dbReference>
<name>A0A3L6ZQN6_9MICO</name>
<proteinExistence type="inferred from homology"/>
<dbReference type="InterPro" id="IPR008921">
    <property type="entry name" value="DNA_pol3_clamp-load_cplx_C"/>
</dbReference>
<evidence type="ECO:0000313" key="10">
    <source>
        <dbReference type="Proteomes" id="UP000275395"/>
    </source>
</evidence>
<reference evidence="9 10" key="1">
    <citation type="submission" date="2018-10" db="EMBL/GenBank/DDBJ databases">
        <authorList>
            <person name="Li J."/>
        </authorList>
    </citation>
    <scope>NUCLEOTIDE SEQUENCE [LARGE SCALE GENOMIC DNA]</scope>
    <source>
        <strain evidence="9 10">JCM 30549</strain>
    </source>
</reference>
<dbReference type="GO" id="GO:0009360">
    <property type="term" value="C:DNA polymerase III complex"/>
    <property type="evidence" value="ECO:0007669"/>
    <property type="project" value="TreeGrafter"/>
</dbReference>
<dbReference type="Gene3D" id="1.20.272.10">
    <property type="match status" value="1"/>
</dbReference>
<dbReference type="NCBIfam" id="TIGR01128">
    <property type="entry name" value="holA"/>
    <property type="match status" value="1"/>
</dbReference>
<dbReference type="Proteomes" id="UP000275395">
    <property type="component" value="Unassembled WGS sequence"/>
</dbReference>
<evidence type="ECO:0000256" key="5">
    <source>
        <dbReference type="ARBA" id="ARBA00022932"/>
    </source>
</evidence>
<evidence type="ECO:0000313" key="9">
    <source>
        <dbReference type="EMBL" id="RLP69901.1"/>
    </source>
</evidence>
<keyword evidence="3 9" id="KW-0548">Nucleotidyltransferase</keyword>
<keyword evidence="2 9" id="KW-0808">Transferase</keyword>
<evidence type="ECO:0000259" key="8">
    <source>
        <dbReference type="Pfam" id="PF21694"/>
    </source>
</evidence>
<evidence type="ECO:0000256" key="2">
    <source>
        <dbReference type="ARBA" id="ARBA00022679"/>
    </source>
</evidence>
<evidence type="ECO:0000256" key="6">
    <source>
        <dbReference type="ARBA" id="ARBA00034754"/>
    </source>
</evidence>
<organism evidence="9 10">
    <name type="scientific">Mycetocola reblochoni</name>
    <dbReference type="NCBI Taxonomy" id="331618"/>
    <lineage>
        <taxon>Bacteria</taxon>
        <taxon>Bacillati</taxon>
        <taxon>Actinomycetota</taxon>
        <taxon>Actinomycetes</taxon>
        <taxon>Micrococcales</taxon>
        <taxon>Microbacteriaceae</taxon>
        <taxon>Mycetocola</taxon>
    </lineage>
</organism>
<dbReference type="InterPro" id="IPR027417">
    <property type="entry name" value="P-loop_NTPase"/>
</dbReference>
<dbReference type="InterPro" id="IPR048466">
    <property type="entry name" value="DNA_pol3_delta-like_C"/>
</dbReference>